<dbReference type="Gene3D" id="3.60.110.10">
    <property type="entry name" value="Carbon-nitrogen hydrolase"/>
    <property type="match status" value="1"/>
</dbReference>
<keyword evidence="2" id="KW-1185">Reference proteome</keyword>
<dbReference type="Proteomes" id="UP000654075">
    <property type="component" value="Unassembled WGS sequence"/>
</dbReference>
<accession>A0A813DC52</accession>
<organism evidence="1 2">
    <name type="scientific">Polarella glacialis</name>
    <name type="common">Dinoflagellate</name>
    <dbReference type="NCBI Taxonomy" id="89957"/>
    <lineage>
        <taxon>Eukaryota</taxon>
        <taxon>Sar</taxon>
        <taxon>Alveolata</taxon>
        <taxon>Dinophyceae</taxon>
        <taxon>Suessiales</taxon>
        <taxon>Suessiaceae</taxon>
        <taxon>Polarella</taxon>
    </lineage>
</organism>
<reference evidence="1" key="1">
    <citation type="submission" date="2021-02" db="EMBL/GenBank/DDBJ databases">
        <authorList>
            <person name="Dougan E. K."/>
            <person name="Rhodes N."/>
            <person name="Thang M."/>
            <person name="Chan C."/>
        </authorList>
    </citation>
    <scope>NUCLEOTIDE SEQUENCE</scope>
</reference>
<evidence type="ECO:0000313" key="1">
    <source>
        <dbReference type="EMBL" id="CAE8583172.1"/>
    </source>
</evidence>
<dbReference type="OrthoDB" id="2163268at2759"/>
<gene>
    <name evidence="1" type="ORF">PGLA1383_LOCUS2159</name>
</gene>
<evidence type="ECO:0000313" key="2">
    <source>
        <dbReference type="Proteomes" id="UP000654075"/>
    </source>
</evidence>
<dbReference type="InterPro" id="IPR036526">
    <property type="entry name" value="C-N_Hydrolase_sf"/>
</dbReference>
<feature type="non-terminal residue" evidence="1">
    <location>
        <position position="1"/>
    </location>
</feature>
<proteinExistence type="predicted"/>
<comment type="caution">
    <text evidence="1">The sequence shown here is derived from an EMBL/GenBank/DDBJ whole genome shotgun (WGS) entry which is preliminary data.</text>
</comment>
<name>A0A813DC52_POLGL</name>
<dbReference type="AlphaFoldDB" id="A0A813DC52"/>
<dbReference type="OMA" id="RRIEIMT"/>
<protein>
    <submittedName>
        <fullName evidence="1">Uncharacterized protein</fullName>
    </submittedName>
</protein>
<sequence length="364" mass="40274">MVGLLNKPLLDDSSDFDCFPASPTSRGLVRQLSASAGSGEFRLRSAPTKRFFGGLAALSLFALITLCSEGYEQGLFQAWMLPVTPYTDVQYFGFNLFTAAGTAADGCFDYNRSSTAKCYLGSSKLEEDLHSRMGIMLKAIENAYEGSHWDRSNTTLKIFMAPEFFWRGPRGAYELSPSLARHARQVFAKMQDHLSDERFSNWVFVLGTVVAVRFDSRTEGGMGDEDRLTYYNFAPIQIGGERTMYVQFKHHISTIDFPEAKRTDADHPEPFALFRRSDCYINRGAAGCGYGVLSTDLMETEFGFDSDKVLQDGTFNVKGLRIGIEICLDHMVGTLDAALGSHRTVDVHLISSAGMYIAAGPVCT</sequence>
<dbReference type="EMBL" id="CAJNNV010000632">
    <property type="protein sequence ID" value="CAE8583172.1"/>
    <property type="molecule type" value="Genomic_DNA"/>
</dbReference>